<comment type="similarity">
    <text evidence="2">Belongs to the AOR/FOR family.</text>
</comment>
<evidence type="ECO:0000256" key="6">
    <source>
        <dbReference type="ARBA" id="ARBA00023004"/>
    </source>
</evidence>
<evidence type="ECO:0000256" key="7">
    <source>
        <dbReference type="ARBA" id="ARBA00023014"/>
    </source>
</evidence>
<keyword evidence="6" id="KW-0408">Iron</keyword>
<dbReference type="Pfam" id="PF01314">
    <property type="entry name" value="AFOR_C"/>
    <property type="match status" value="1"/>
</dbReference>
<dbReference type="Gene3D" id="3.60.9.10">
    <property type="entry name" value="Aldehyde ferredoxin oxidoreductase, N-terminal domain"/>
    <property type="match status" value="1"/>
</dbReference>
<dbReference type="OrthoDB" id="9763894at2"/>
<evidence type="ECO:0000256" key="5">
    <source>
        <dbReference type="ARBA" id="ARBA00023002"/>
    </source>
</evidence>
<organism evidence="10 11">
    <name type="scientific">Desulforamulus putei DSM 12395</name>
    <dbReference type="NCBI Taxonomy" id="1121429"/>
    <lineage>
        <taxon>Bacteria</taxon>
        <taxon>Bacillati</taxon>
        <taxon>Bacillota</taxon>
        <taxon>Clostridia</taxon>
        <taxon>Eubacteriales</taxon>
        <taxon>Peptococcaceae</taxon>
        <taxon>Desulforamulus</taxon>
    </lineage>
</organism>
<dbReference type="InterPro" id="IPR036503">
    <property type="entry name" value="Ald_Fedxn_OxRdtase_N_sf"/>
</dbReference>
<dbReference type="EMBL" id="FQUY01000029">
    <property type="protein sequence ID" value="SHF51107.1"/>
    <property type="molecule type" value="Genomic_DNA"/>
</dbReference>
<dbReference type="InterPro" id="IPR051919">
    <property type="entry name" value="W-dependent_AOR"/>
</dbReference>
<evidence type="ECO:0000259" key="9">
    <source>
        <dbReference type="SMART" id="SM00790"/>
    </source>
</evidence>
<keyword evidence="5" id="KW-0560">Oxidoreductase</keyword>
<feature type="domain" description="Aldehyde ferredoxin oxidoreductase N-terminal" evidence="9">
    <location>
        <begin position="8"/>
        <end position="206"/>
    </location>
</feature>
<dbReference type="InterPro" id="IPR001203">
    <property type="entry name" value="OxRdtase_Ald_Fedxn_C"/>
</dbReference>
<evidence type="ECO:0000313" key="11">
    <source>
        <dbReference type="Proteomes" id="UP000184148"/>
    </source>
</evidence>
<dbReference type="Gene3D" id="1.10.569.10">
    <property type="entry name" value="Aldehyde Ferredoxin Oxidoreductase Protein, subunit A, domain 2"/>
    <property type="match status" value="1"/>
</dbReference>
<gene>
    <name evidence="10" type="ORF">SAMN02745133_02844</name>
</gene>
<accession>A0A1M5C928</accession>
<protein>
    <submittedName>
        <fullName evidence="10">Aldehyde:ferredoxin oxidoreductase</fullName>
    </submittedName>
</protein>
<evidence type="ECO:0000256" key="1">
    <source>
        <dbReference type="ARBA" id="ARBA00001966"/>
    </source>
</evidence>
<dbReference type="Proteomes" id="UP000184148">
    <property type="component" value="Unassembled WGS sequence"/>
</dbReference>
<evidence type="ECO:0000256" key="2">
    <source>
        <dbReference type="ARBA" id="ARBA00011032"/>
    </source>
</evidence>
<dbReference type="GO" id="GO:0016625">
    <property type="term" value="F:oxidoreductase activity, acting on the aldehyde or oxo group of donors, iron-sulfur protein as acceptor"/>
    <property type="evidence" value="ECO:0007669"/>
    <property type="project" value="InterPro"/>
</dbReference>
<dbReference type="SUPFAM" id="SSF56228">
    <property type="entry name" value="Aldehyde ferredoxin oxidoreductase, N-terminal domain"/>
    <property type="match status" value="1"/>
</dbReference>
<keyword evidence="4" id="KW-0479">Metal-binding</keyword>
<dbReference type="SUPFAM" id="SSF48310">
    <property type="entry name" value="Aldehyde ferredoxin oxidoreductase, C-terminal domains"/>
    <property type="match status" value="1"/>
</dbReference>
<keyword evidence="11" id="KW-1185">Reference proteome</keyword>
<dbReference type="Pfam" id="PF02730">
    <property type="entry name" value="AFOR_N"/>
    <property type="match status" value="1"/>
</dbReference>
<dbReference type="PANTHER" id="PTHR30038">
    <property type="entry name" value="ALDEHYDE FERREDOXIN OXIDOREDUCTASE"/>
    <property type="match status" value="1"/>
</dbReference>
<evidence type="ECO:0000256" key="8">
    <source>
        <dbReference type="ARBA" id="ARBA00049934"/>
    </source>
</evidence>
<evidence type="ECO:0000313" key="10">
    <source>
        <dbReference type="EMBL" id="SHF51107.1"/>
    </source>
</evidence>
<dbReference type="PANTHER" id="PTHR30038:SF8">
    <property type="entry name" value="ALDEHYDE FERREDOXIN OXIDOREDUCTASE"/>
    <property type="match status" value="1"/>
</dbReference>
<dbReference type="GO" id="GO:0009055">
    <property type="term" value="F:electron transfer activity"/>
    <property type="evidence" value="ECO:0007669"/>
    <property type="project" value="InterPro"/>
</dbReference>
<dbReference type="GO" id="GO:0051539">
    <property type="term" value="F:4 iron, 4 sulfur cluster binding"/>
    <property type="evidence" value="ECO:0007669"/>
    <property type="project" value="UniProtKB-KW"/>
</dbReference>
<reference evidence="11" key="1">
    <citation type="submission" date="2016-11" db="EMBL/GenBank/DDBJ databases">
        <authorList>
            <person name="Varghese N."/>
            <person name="Submissions S."/>
        </authorList>
    </citation>
    <scope>NUCLEOTIDE SEQUENCE [LARGE SCALE GENOMIC DNA]</scope>
    <source>
        <strain evidence="11">DSM 12395</strain>
    </source>
</reference>
<dbReference type="InterPro" id="IPR013984">
    <property type="entry name" value="Ald_Fedxn_OxRdtase_dom2"/>
</dbReference>
<name>A0A1M5C928_9FIRM</name>
<dbReference type="STRING" id="1121429.SAMN02745133_02844"/>
<dbReference type="SMART" id="SM00790">
    <property type="entry name" value="AFOR_N"/>
    <property type="match status" value="1"/>
</dbReference>
<keyword evidence="7" id="KW-0411">Iron-sulfur</keyword>
<evidence type="ECO:0000256" key="3">
    <source>
        <dbReference type="ARBA" id="ARBA00022485"/>
    </source>
</evidence>
<dbReference type="RefSeq" id="WP_073240031.1">
    <property type="nucleotide sequence ID" value="NZ_FQUY01000029.1"/>
</dbReference>
<proteinExistence type="inferred from homology"/>
<evidence type="ECO:0000256" key="4">
    <source>
        <dbReference type="ARBA" id="ARBA00022723"/>
    </source>
</evidence>
<dbReference type="GO" id="GO:0046872">
    <property type="term" value="F:metal ion binding"/>
    <property type="evidence" value="ECO:0007669"/>
    <property type="project" value="UniProtKB-KW"/>
</dbReference>
<comment type="cofactor">
    <cofactor evidence="8">
        <name>tungstopterin</name>
        <dbReference type="ChEBI" id="CHEBI:30402"/>
    </cofactor>
</comment>
<comment type="cofactor">
    <cofactor evidence="1">
        <name>[4Fe-4S] cluster</name>
        <dbReference type="ChEBI" id="CHEBI:49883"/>
    </cofactor>
</comment>
<keyword evidence="3" id="KW-0004">4Fe-4S</keyword>
<sequence>MAGKRIIRVLDIDLTAEKMETIRREDLAPYIGGIGVAAKLFSELVQPDKDPMDPEQPIIFANGPMSTIFPVVTKTVAVFRSPLTGEWGESYAGMRLALAMRMSGFQAIVIRGKAARPVYLSIGNHGVRFKDASALWGLTVSETGSILRDLEPGRGHRSCIRIGPAGEKGVRFANVNVDTYRHFGRLGLGALFGSKNLKAMVVYGEREEKIENFAKYNQVYKEIYTRAVTTDIMDKYHGLGTAINVNGLNHLNGLPTRNLQQSSFEHAEVIGGESFAEQSLVRKMACAGCPVGCIHIGLHRREFGPGYDYESKYLSYDHELIFALGSFLGMSTQDKIYQLIDAVEELGLDAITAGVLLGWVTEACQRGIISEEQLGVKPEFDKTEPYLEILRRIVHPPNELYQMLALGAYAAAQRYGGQEYAMTLGKTEIAGYHTGYANILGQAVGARHSHLDNAGYSVDQKLKNKSPEEKVAALIKEEKWRNVLNCLTICLFAREIYQVDTVIAALDSIGISVTAEELEKLGHDIFEIKNTTRKQLGFAFNNLHTPERFFETASLTGKLDRQQFEEMLDLYQKQIGVHSQR</sequence>
<dbReference type="Gene3D" id="1.10.599.10">
    <property type="entry name" value="Aldehyde Ferredoxin Oxidoreductase Protein, subunit A, domain 3"/>
    <property type="match status" value="1"/>
</dbReference>
<dbReference type="InterPro" id="IPR036021">
    <property type="entry name" value="Tungsten_al_ferr_oxy-like_C"/>
</dbReference>
<dbReference type="InterPro" id="IPR013983">
    <property type="entry name" value="Ald_Fedxn_OxRdtase_N"/>
</dbReference>
<dbReference type="AlphaFoldDB" id="A0A1M5C928"/>
<dbReference type="InterPro" id="IPR013985">
    <property type="entry name" value="Ald_Fedxn_OxRdtase_dom3"/>
</dbReference>